<organism evidence="1 2">
    <name type="scientific">Pseudanabaena yagii GIHE-NHR1</name>
    <dbReference type="NCBI Taxonomy" id="2722753"/>
    <lineage>
        <taxon>Bacteria</taxon>
        <taxon>Bacillati</taxon>
        <taxon>Cyanobacteriota</taxon>
        <taxon>Cyanophyceae</taxon>
        <taxon>Pseudanabaenales</taxon>
        <taxon>Pseudanabaenaceae</taxon>
        <taxon>Pseudanabaena</taxon>
        <taxon>Pseudanabaena yagii</taxon>
    </lineage>
</organism>
<gene>
    <name evidence="1" type="ORF">HC246_19565</name>
</gene>
<proteinExistence type="predicted"/>
<comment type="caution">
    <text evidence="1">The sequence shown here is derived from an EMBL/GenBank/DDBJ whole genome shotgun (WGS) entry which is preliminary data.</text>
</comment>
<name>A0ABX1LZG9_9CYAN</name>
<dbReference type="RefSeq" id="WP_169365104.1">
    <property type="nucleotide sequence ID" value="NZ_JAAVJL010000002.1"/>
</dbReference>
<sequence length="64" mass="7431">MPCGHIYRDKDTAIADAEKLSKVNHVGFDVVRAARLKPRRKSSKFLWMLKTYLKFGLIKKKVII</sequence>
<evidence type="ECO:0000313" key="2">
    <source>
        <dbReference type="Proteomes" id="UP000738376"/>
    </source>
</evidence>
<evidence type="ECO:0000313" key="1">
    <source>
        <dbReference type="EMBL" id="NMF60164.1"/>
    </source>
</evidence>
<dbReference type="EMBL" id="JAAVJL010000002">
    <property type="protein sequence ID" value="NMF60164.1"/>
    <property type="molecule type" value="Genomic_DNA"/>
</dbReference>
<keyword evidence="2" id="KW-1185">Reference proteome</keyword>
<accession>A0ABX1LZG9</accession>
<protein>
    <submittedName>
        <fullName evidence="1">Uncharacterized protein</fullName>
    </submittedName>
</protein>
<reference evidence="1 2" key="1">
    <citation type="submission" date="2020-03" db="EMBL/GenBank/DDBJ databases">
        <title>Draft Genome Sequence of 2-Methylisoborneol Producing Pseudanabaena yagii Strain GIHE-NHR1 Isolated from North Han River in South Korea.</title>
        <authorList>
            <person name="Jeong J."/>
        </authorList>
    </citation>
    <scope>NUCLEOTIDE SEQUENCE [LARGE SCALE GENOMIC DNA]</scope>
    <source>
        <strain evidence="1 2">GIHE-NHR1</strain>
    </source>
</reference>
<dbReference type="Proteomes" id="UP000738376">
    <property type="component" value="Unassembled WGS sequence"/>
</dbReference>